<keyword evidence="2" id="KW-1185">Reference proteome</keyword>
<protein>
    <submittedName>
        <fullName evidence="1">Uncharacterized protein</fullName>
    </submittedName>
</protein>
<dbReference type="HOGENOM" id="CLU_3373256_0_0_11"/>
<evidence type="ECO:0000313" key="1">
    <source>
        <dbReference type="EMBL" id="AJK67839.1"/>
    </source>
</evidence>
<evidence type="ECO:0000313" key="2">
    <source>
        <dbReference type="Proteomes" id="UP000031928"/>
    </source>
</evidence>
<dbReference type="AlphaFoldDB" id="A0A0B6TNP9"/>
<proteinExistence type="predicted"/>
<organism evidence="1 2">
    <name type="scientific">Corynebacterium marinum DSM 44953</name>
    <dbReference type="NCBI Taxonomy" id="1224162"/>
    <lineage>
        <taxon>Bacteria</taxon>
        <taxon>Bacillati</taxon>
        <taxon>Actinomycetota</taxon>
        <taxon>Actinomycetes</taxon>
        <taxon>Mycobacteriales</taxon>
        <taxon>Corynebacteriaceae</taxon>
        <taxon>Corynebacterium</taxon>
    </lineage>
</organism>
<dbReference type="Proteomes" id="UP000031928">
    <property type="component" value="Chromosome"/>
</dbReference>
<dbReference type="STRING" id="1224162.B840_01025"/>
<reference evidence="1 2" key="1">
    <citation type="submission" date="2014-05" db="EMBL/GenBank/DDBJ databases">
        <title>Complete genome sequence of Corynebacterium marinum DSM 44953.</title>
        <authorList>
            <person name="Schaffert L."/>
            <person name="Albersmeier A."/>
            <person name="Kalinowski J."/>
            <person name="Ruckert C."/>
        </authorList>
    </citation>
    <scope>NUCLEOTIDE SEQUENCE [LARGE SCALE GENOMIC DNA]</scope>
    <source>
        <strain evidence="1 2">DSM 44953</strain>
    </source>
</reference>
<name>A0A0B6TNP9_9CORY</name>
<dbReference type="KEGG" id="cmq:B840_01025"/>
<gene>
    <name evidence="1" type="ORF">B840_01025</name>
</gene>
<sequence length="34" mass="4017">MLHGSAEIGTWLSSPFVFAWDFFTWPFRTLLAHF</sequence>
<dbReference type="EMBL" id="CP007790">
    <property type="protein sequence ID" value="AJK67839.1"/>
    <property type="molecule type" value="Genomic_DNA"/>
</dbReference>
<accession>A0A0B6TNP9</accession>